<evidence type="ECO:0000313" key="18">
    <source>
        <dbReference type="Proteomes" id="UP000283485"/>
    </source>
</evidence>
<evidence type="ECO:0000313" key="20">
    <source>
        <dbReference type="Proteomes" id="UP000285750"/>
    </source>
</evidence>
<dbReference type="EMBL" id="QRHQ01000008">
    <property type="protein sequence ID" value="RHF91709.1"/>
    <property type="molecule type" value="Genomic_DNA"/>
</dbReference>
<evidence type="ECO:0000259" key="8">
    <source>
        <dbReference type="Pfam" id="PF02823"/>
    </source>
</evidence>
<dbReference type="Proteomes" id="UP000285109">
    <property type="component" value="Unassembled WGS sequence"/>
</dbReference>
<evidence type="ECO:0000313" key="10">
    <source>
        <dbReference type="EMBL" id="RGK56316.1"/>
    </source>
</evidence>
<keyword evidence="7" id="KW-0066">ATP synthesis</keyword>
<keyword evidence="6" id="KW-0472">Membrane</keyword>
<keyword evidence="5" id="KW-0406">Ion transport</keyword>
<evidence type="ECO:0000313" key="12">
    <source>
        <dbReference type="EMBL" id="RGS07939.1"/>
    </source>
</evidence>
<name>A0A1Q6GCQ6_9BACT</name>
<evidence type="ECO:0000313" key="17">
    <source>
        <dbReference type="Proteomes" id="UP000260862"/>
    </source>
</evidence>
<evidence type="ECO:0000313" key="15">
    <source>
        <dbReference type="Proteomes" id="UP000186685"/>
    </source>
</evidence>
<comment type="caution">
    <text evidence="12">The sequence shown here is derived from an EMBL/GenBank/DDBJ whole genome shotgun (WGS) entry which is preliminary data.</text>
</comment>
<protein>
    <submittedName>
        <fullName evidence="12">F0F1 ATP synthase subunit epsilon</fullName>
    </submittedName>
</protein>
<feature type="domain" description="ATP synthase F1 complex delta/epsilon subunit N-terminal" evidence="8">
    <location>
        <begin position="4"/>
        <end position="80"/>
    </location>
</feature>
<evidence type="ECO:0000256" key="5">
    <source>
        <dbReference type="ARBA" id="ARBA00023065"/>
    </source>
</evidence>
<dbReference type="Proteomes" id="UP000283485">
    <property type="component" value="Unassembled WGS sequence"/>
</dbReference>
<dbReference type="STRING" id="310297.BHV76_09655"/>
<organism evidence="12 20">
    <name type="scientific">Phocaeicola plebeius</name>
    <dbReference type="NCBI Taxonomy" id="310297"/>
    <lineage>
        <taxon>Bacteria</taxon>
        <taxon>Pseudomonadati</taxon>
        <taxon>Bacteroidota</taxon>
        <taxon>Bacteroidia</taxon>
        <taxon>Bacteroidales</taxon>
        <taxon>Bacteroidaceae</taxon>
        <taxon>Phocaeicola</taxon>
    </lineage>
</organism>
<dbReference type="InterPro" id="IPR020546">
    <property type="entry name" value="ATP_synth_F1_dsu/esu_N"/>
</dbReference>
<evidence type="ECO:0000313" key="13">
    <source>
        <dbReference type="EMBL" id="RHF91709.1"/>
    </source>
</evidence>
<evidence type="ECO:0000313" key="19">
    <source>
        <dbReference type="Proteomes" id="UP000285109"/>
    </source>
</evidence>
<dbReference type="CDD" id="cd12152">
    <property type="entry name" value="F1-ATPase_delta"/>
    <property type="match status" value="1"/>
</dbReference>
<comment type="subcellular location">
    <subcellularLocation>
        <location evidence="2">Endomembrane system</location>
        <topology evidence="2">Peripheral membrane protein</topology>
    </subcellularLocation>
</comment>
<dbReference type="EMBL" id="QRUY01000013">
    <property type="protein sequence ID" value="RGS07939.1"/>
    <property type="molecule type" value="Genomic_DNA"/>
</dbReference>
<evidence type="ECO:0000256" key="3">
    <source>
        <dbReference type="ARBA" id="ARBA00005712"/>
    </source>
</evidence>
<dbReference type="GO" id="GO:0046933">
    <property type="term" value="F:proton-transporting ATP synthase activity, rotational mechanism"/>
    <property type="evidence" value="ECO:0007669"/>
    <property type="project" value="InterPro"/>
</dbReference>
<dbReference type="SUPFAM" id="SSF51344">
    <property type="entry name" value="Epsilon subunit of F1F0-ATP synthase N-terminal domain"/>
    <property type="match status" value="1"/>
</dbReference>
<dbReference type="EMBL" id="QSTF01000055">
    <property type="protein sequence ID" value="RGM35361.1"/>
    <property type="molecule type" value="Genomic_DNA"/>
</dbReference>
<evidence type="ECO:0000256" key="1">
    <source>
        <dbReference type="ARBA" id="ARBA00003543"/>
    </source>
</evidence>
<dbReference type="RefSeq" id="WP_022053171.1">
    <property type="nucleotide sequence ID" value="NZ_CABOGR010000011.1"/>
</dbReference>
<dbReference type="Proteomes" id="UP000260780">
    <property type="component" value="Unassembled WGS sequence"/>
</dbReference>
<sequence>MKELHLVIVSPEKLVYEGKVSQATFPGSAGKFQVMADHAPIISTLSAGEVKYVAGQETQSLQIKGGFVEVKENQISVCVEL</sequence>
<dbReference type="EMBL" id="MNQR01000030">
    <property type="protein sequence ID" value="OKZ08759.1"/>
    <property type="molecule type" value="Genomic_DNA"/>
</dbReference>
<comment type="similarity">
    <text evidence="3">Belongs to the ATPase epsilon chain family.</text>
</comment>
<reference evidence="9 15" key="1">
    <citation type="journal article" date="2016" name="Nat. Biotechnol.">
        <title>Measurement of bacterial replication rates in microbial communities.</title>
        <authorList>
            <person name="Brown C.T."/>
            <person name="Olm M.R."/>
            <person name="Thomas B.C."/>
            <person name="Banfield J.F."/>
        </authorList>
    </citation>
    <scope>NUCLEOTIDE SEQUENCE [LARGE SCALE GENOMIC DNA]</scope>
    <source>
        <strain evidence="9">45_130</strain>
    </source>
</reference>
<dbReference type="InterPro" id="IPR036771">
    <property type="entry name" value="ATPsynth_dsu/esu_N"/>
</dbReference>
<dbReference type="Proteomes" id="UP000186685">
    <property type="component" value="Unassembled WGS sequence"/>
</dbReference>
<evidence type="ECO:0000256" key="7">
    <source>
        <dbReference type="ARBA" id="ARBA00023196"/>
    </source>
</evidence>
<accession>A0A1Q6GCQ6</accession>
<evidence type="ECO:0000313" key="16">
    <source>
        <dbReference type="Proteomes" id="UP000260780"/>
    </source>
</evidence>
<dbReference type="Proteomes" id="UP000285750">
    <property type="component" value="Unassembled WGS sequence"/>
</dbReference>
<proteinExistence type="inferred from homology"/>
<keyword evidence="7" id="KW-0139">CF(1)</keyword>
<dbReference type="Proteomes" id="UP000260862">
    <property type="component" value="Unassembled WGS sequence"/>
</dbReference>
<comment type="function">
    <text evidence="1">Produces ATP from ADP in the presence of a proton gradient across the membrane.</text>
</comment>
<dbReference type="GO" id="GO:0012505">
    <property type="term" value="C:endomembrane system"/>
    <property type="evidence" value="ECO:0007669"/>
    <property type="project" value="UniProtKB-SubCell"/>
</dbReference>
<evidence type="ECO:0000256" key="2">
    <source>
        <dbReference type="ARBA" id="ARBA00004184"/>
    </source>
</evidence>
<dbReference type="Gene3D" id="2.60.15.10">
    <property type="entry name" value="F0F1 ATP synthase delta/epsilon subunit, N-terminal"/>
    <property type="match status" value="1"/>
</dbReference>
<evidence type="ECO:0000313" key="9">
    <source>
        <dbReference type="EMBL" id="OKZ08759.1"/>
    </source>
</evidence>
<dbReference type="Pfam" id="PF02823">
    <property type="entry name" value="ATP-synt_DE_N"/>
    <property type="match status" value="1"/>
</dbReference>
<dbReference type="InterPro" id="IPR001469">
    <property type="entry name" value="ATP_synth_F1_dsu/esu"/>
</dbReference>
<reference evidence="16 17" key="2">
    <citation type="submission" date="2018-08" db="EMBL/GenBank/DDBJ databases">
        <title>A genome reference for cultivated species of the human gut microbiota.</title>
        <authorList>
            <person name="Zou Y."/>
            <person name="Xue W."/>
            <person name="Luo G."/>
        </authorList>
    </citation>
    <scope>NUCLEOTIDE SEQUENCE [LARGE SCALE GENOMIC DNA]</scope>
    <source>
        <strain evidence="12 20">AF24-16AC</strain>
        <strain evidence="14 19">AF31-28B-AC</strain>
        <strain evidence="13 18">AM23-23</strain>
        <strain evidence="11 16">OM08-14</strain>
        <strain evidence="10 17">TF10-3AC</strain>
    </source>
</reference>
<evidence type="ECO:0000256" key="4">
    <source>
        <dbReference type="ARBA" id="ARBA00022448"/>
    </source>
</evidence>
<dbReference type="EMBL" id="QRQK01000006">
    <property type="protein sequence ID" value="RHM99353.1"/>
    <property type="molecule type" value="Genomic_DNA"/>
</dbReference>
<evidence type="ECO:0000313" key="14">
    <source>
        <dbReference type="EMBL" id="RHM99353.1"/>
    </source>
</evidence>
<dbReference type="AlphaFoldDB" id="A0A1Q6GCQ6"/>
<dbReference type="GO" id="GO:0045259">
    <property type="term" value="C:proton-transporting ATP synthase complex"/>
    <property type="evidence" value="ECO:0007669"/>
    <property type="project" value="UniProtKB-KW"/>
</dbReference>
<keyword evidence="4" id="KW-0813">Transport</keyword>
<dbReference type="EMBL" id="QSQT01000011">
    <property type="protein sequence ID" value="RGK56316.1"/>
    <property type="molecule type" value="Genomic_DNA"/>
</dbReference>
<gene>
    <name evidence="9" type="ORF">BHV76_09655</name>
    <name evidence="13" type="ORF">DW653_05935</name>
    <name evidence="12" type="ORF">DWY14_07685</name>
    <name evidence="14" type="ORF">DWZ34_04310</name>
    <name evidence="11" type="ORF">DXC17_14930</name>
    <name evidence="10" type="ORF">DXD04_07340</name>
</gene>
<evidence type="ECO:0000256" key="6">
    <source>
        <dbReference type="ARBA" id="ARBA00023136"/>
    </source>
</evidence>
<evidence type="ECO:0000313" key="11">
    <source>
        <dbReference type="EMBL" id="RGM35361.1"/>
    </source>
</evidence>
<keyword evidence="17" id="KW-1185">Reference proteome</keyword>